<keyword evidence="4" id="KW-1185">Reference proteome</keyword>
<dbReference type="PANTHER" id="PTHR23416">
    <property type="entry name" value="SIALIC ACID SYNTHASE-RELATED"/>
    <property type="match status" value="1"/>
</dbReference>
<proteinExistence type="inferred from homology"/>
<dbReference type="EMBL" id="FXUG01000007">
    <property type="protein sequence ID" value="SMP62102.1"/>
    <property type="molecule type" value="Genomic_DNA"/>
</dbReference>
<dbReference type="InterPro" id="IPR051159">
    <property type="entry name" value="Hexapeptide_acetyltransf"/>
</dbReference>
<dbReference type="InterPro" id="IPR011004">
    <property type="entry name" value="Trimer_LpxA-like_sf"/>
</dbReference>
<evidence type="ECO:0000256" key="1">
    <source>
        <dbReference type="ARBA" id="ARBA00007274"/>
    </source>
</evidence>
<dbReference type="PANTHER" id="PTHR23416:SF23">
    <property type="entry name" value="ACETYLTRANSFERASE C18B11.09C-RELATED"/>
    <property type="match status" value="1"/>
</dbReference>
<reference evidence="3 4" key="1">
    <citation type="submission" date="2017-05" db="EMBL/GenBank/DDBJ databases">
        <authorList>
            <person name="Varghese N."/>
            <person name="Submissions S."/>
        </authorList>
    </citation>
    <scope>NUCLEOTIDE SEQUENCE [LARGE SCALE GENOMIC DNA]</scope>
    <source>
        <strain evidence="3 4">DSM 25457</strain>
    </source>
</reference>
<protein>
    <submittedName>
        <fullName evidence="3">Colanic acid biosynthesis acetyltransferase WcaF</fullName>
    </submittedName>
</protein>
<dbReference type="CDD" id="cd05825">
    <property type="entry name" value="LbH_wcaF_like"/>
    <property type="match status" value="1"/>
</dbReference>
<comment type="similarity">
    <text evidence="1">Belongs to the transferase hexapeptide repeat family.</text>
</comment>
<keyword evidence="2" id="KW-0808">Transferase</keyword>
<dbReference type="NCBIfam" id="NF007797">
    <property type="entry name" value="PRK10502.1"/>
    <property type="match status" value="1"/>
</dbReference>
<evidence type="ECO:0000313" key="3">
    <source>
        <dbReference type="EMBL" id="SMP62102.1"/>
    </source>
</evidence>
<organism evidence="3 4">
    <name type="scientific">Neorhodopirellula lusitana</name>
    <dbReference type="NCBI Taxonomy" id="445327"/>
    <lineage>
        <taxon>Bacteria</taxon>
        <taxon>Pseudomonadati</taxon>
        <taxon>Planctomycetota</taxon>
        <taxon>Planctomycetia</taxon>
        <taxon>Pirellulales</taxon>
        <taxon>Pirellulaceae</taxon>
        <taxon>Neorhodopirellula</taxon>
    </lineage>
</organism>
<evidence type="ECO:0000313" key="4">
    <source>
        <dbReference type="Proteomes" id="UP001158067"/>
    </source>
</evidence>
<gene>
    <name evidence="3" type="ORF">SAMN06265222_107233</name>
</gene>
<dbReference type="Gene3D" id="2.160.10.10">
    <property type="entry name" value="Hexapeptide repeat proteins"/>
    <property type="match status" value="1"/>
</dbReference>
<name>A0ABY1Q7L6_9BACT</name>
<sequence length="160" mass="17297">MTEALWLVLKSILFMPSLPLPSNLRVWVLRRFGAAIGRGVVIRSQVDITFPWRLTIGDDVWIGEGVKILNLAPVTIGNDCCVSQRAFLCTGSHRFDLPGFDLVTRPIVVHEGSWITASVFVAPGVSIGPNSMCAAGSVVFKDVPPNTTVIGNPAHFKSQA</sequence>
<dbReference type="Proteomes" id="UP001158067">
    <property type="component" value="Unassembled WGS sequence"/>
</dbReference>
<evidence type="ECO:0000256" key="2">
    <source>
        <dbReference type="ARBA" id="ARBA00022679"/>
    </source>
</evidence>
<comment type="caution">
    <text evidence="3">The sequence shown here is derived from an EMBL/GenBank/DDBJ whole genome shotgun (WGS) entry which is preliminary data.</text>
</comment>
<dbReference type="SUPFAM" id="SSF51161">
    <property type="entry name" value="Trimeric LpxA-like enzymes"/>
    <property type="match status" value="1"/>
</dbReference>
<accession>A0ABY1Q7L6</accession>